<sequence length="222" mass="24723">MKKSFAVLGLGRFGESVVRTLYETHQDVLAVDVSEERVNALMDVATQSMIADTQEEEVLRGLNIDTFDYVIIGIGNNMEASIMTTLLVKELGAKNVIAKAETQAHGRVLKRVGADRVVFPERDMGQSIVRKLLSKHILSFIDLDAKYTLAEIAISDPKFANKSLEELDLRKRFDLNVIAIHHKDKANISPKPTDMIYLEDILTVVGPVQSVESLDDTLQNTQ</sequence>
<protein>
    <submittedName>
        <fullName evidence="3">K+ transport system, NAD-binding component</fullName>
    </submittedName>
</protein>
<proteinExistence type="predicted"/>
<evidence type="ECO:0000259" key="1">
    <source>
        <dbReference type="PROSITE" id="PS51201"/>
    </source>
</evidence>
<dbReference type="AlphaFoldDB" id="X0PSI5"/>
<dbReference type="SUPFAM" id="SSF51735">
    <property type="entry name" value="NAD(P)-binding Rossmann-fold domains"/>
    <property type="match status" value="1"/>
</dbReference>
<feature type="domain" description="RCK C-terminal" evidence="2">
    <location>
        <begin position="135"/>
        <end position="220"/>
    </location>
</feature>
<feature type="domain" description="RCK N-terminal" evidence="1">
    <location>
        <begin position="2"/>
        <end position="118"/>
    </location>
</feature>
<dbReference type="Proteomes" id="UP000051236">
    <property type="component" value="Unassembled WGS sequence"/>
</dbReference>
<dbReference type="Pfam" id="PF02080">
    <property type="entry name" value="TrkA_C"/>
    <property type="match status" value="1"/>
</dbReference>
<dbReference type="PANTHER" id="PTHR43833">
    <property type="entry name" value="POTASSIUM CHANNEL PROTEIN 2-RELATED-RELATED"/>
    <property type="match status" value="1"/>
</dbReference>
<dbReference type="PROSITE" id="PS51201">
    <property type="entry name" value="RCK_N"/>
    <property type="match status" value="1"/>
</dbReference>
<dbReference type="InterPro" id="IPR036291">
    <property type="entry name" value="NAD(P)-bd_dom_sf"/>
</dbReference>
<dbReference type="GO" id="GO:0008324">
    <property type="term" value="F:monoatomic cation transmembrane transporter activity"/>
    <property type="evidence" value="ECO:0007669"/>
    <property type="project" value="InterPro"/>
</dbReference>
<comment type="caution">
    <text evidence="3">The sequence shown here is derived from an EMBL/GenBank/DDBJ whole genome shotgun (WGS) entry which is preliminary data.</text>
</comment>
<reference evidence="3 4" key="1">
    <citation type="journal article" date="2015" name="Genome Announc.">
        <title>Expanding the biotechnology potential of lactobacilli through comparative genomics of 213 strains and associated genera.</title>
        <authorList>
            <person name="Sun Z."/>
            <person name="Harris H.M."/>
            <person name="McCann A."/>
            <person name="Guo C."/>
            <person name="Argimon S."/>
            <person name="Zhang W."/>
            <person name="Yang X."/>
            <person name="Jeffery I.B."/>
            <person name="Cooney J.C."/>
            <person name="Kagawa T.F."/>
            <person name="Liu W."/>
            <person name="Song Y."/>
            <person name="Salvetti E."/>
            <person name="Wrobel A."/>
            <person name="Rasinkangas P."/>
            <person name="Parkhill J."/>
            <person name="Rea M.C."/>
            <person name="O'Sullivan O."/>
            <person name="Ritari J."/>
            <person name="Douillard F.P."/>
            <person name="Paul Ross R."/>
            <person name="Yang R."/>
            <person name="Briner A.E."/>
            <person name="Felis G.E."/>
            <person name="de Vos W.M."/>
            <person name="Barrangou R."/>
            <person name="Klaenhammer T.R."/>
            <person name="Caufield P.W."/>
            <person name="Cui Y."/>
            <person name="Zhang H."/>
            <person name="O'Toole P.W."/>
        </authorList>
    </citation>
    <scope>NUCLEOTIDE SEQUENCE [LARGE SCALE GENOMIC DNA]</scope>
    <source>
        <strain evidence="3 4">DSM 18527</strain>
    </source>
</reference>
<dbReference type="Pfam" id="PF02254">
    <property type="entry name" value="TrkA_N"/>
    <property type="match status" value="1"/>
</dbReference>
<dbReference type="RefSeq" id="WP_035453141.1">
    <property type="nucleotide sequence ID" value="NZ_AZGA01000016.1"/>
</dbReference>
<dbReference type="GO" id="GO:0006813">
    <property type="term" value="P:potassium ion transport"/>
    <property type="evidence" value="ECO:0007669"/>
    <property type="project" value="InterPro"/>
</dbReference>
<dbReference type="EMBL" id="AZGA01000016">
    <property type="protein sequence ID" value="KRM35180.1"/>
    <property type="molecule type" value="Genomic_DNA"/>
</dbReference>
<accession>X0PSI5</accession>
<dbReference type="PANTHER" id="PTHR43833:SF7">
    <property type="entry name" value="KTR SYSTEM POTASSIUM UPTAKE PROTEIN C"/>
    <property type="match status" value="1"/>
</dbReference>
<name>X0PSI5_9LACO</name>
<dbReference type="PROSITE" id="PS51202">
    <property type="entry name" value="RCK_C"/>
    <property type="match status" value="1"/>
</dbReference>
<dbReference type="SUPFAM" id="SSF116726">
    <property type="entry name" value="TrkA C-terminal domain-like"/>
    <property type="match status" value="1"/>
</dbReference>
<dbReference type="eggNOG" id="COG0569">
    <property type="taxonomic scope" value="Bacteria"/>
</dbReference>
<keyword evidence="4" id="KW-1185">Reference proteome</keyword>
<evidence type="ECO:0000313" key="4">
    <source>
        <dbReference type="Proteomes" id="UP000051236"/>
    </source>
</evidence>
<dbReference type="Gene3D" id="3.40.50.720">
    <property type="entry name" value="NAD(P)-binding Rossmann-like Domain"/>
    <property type="match status" value="1"/>
</dbReference>
<dbReference type="InterPro" id="IPR036721">
    <property type="entry name" value="RCK_C_sf"/>
</dbReference>
<dbReference type="Gene3D" id="3.30.70.1450">
    <property type="entry name" value="Regulator of K+ conductance, C-terminal domain"/>
    <property type="match status" value="1"/>
</dbReference>
<gene>
    <name evidence="3" type="ORF">FC83_GL001308</name>
</gene>
<dbReference type="InterPro" id="IPR006037">
    <property type="entry name" value="RCK_C"/>
</dbReference>
<dbReference type="InterPro" id="IPR003148">
    <property type="entry name" value="RCK_N"/>
</dbReference>
<evidence type="ECO:0000313" key="3">
    <source>
        <dbReference type="EMBL" id="KRM35180.1"/>
    </source>
</evidence>
<dbReference type="PATRIC" id="fig|1423734.3.peg.1321"/>
<organism evidence="3 4">
    <name type="scientific">Agrilactobacillus composti DSM 18527 = JCM 14202</name>
    <dbReference type="NCBI Taxonomy" id="1423734"/>
    <lineage>
        <taxon>Bacteria</taxon>
        <taxon>Bacillati</taxon>
        <taxon>Bacillota</taxon>
        <taxon>Bacilli</taxon>
        <taxon>Lactobacillales</taxon>
        <taxon>Lactobacillaceae</taxon>
        <taxon>Agrilactobacillus</taxon>
    </lineage>
</organism>
<dbReference type="OrthoDB" id="9776294at2"/>
<dbReference type="STRING" id="1423734.FC83_GL001308"/>
<dbReference type="InterPro" id="IPR050721">
    <property type="entry name" value="Trk_Ktr_HKT_K-transport"/>
</dbReference>
<evidence type="ECO:0000259" key="2">
    <source>
        <dbReference type="PROSITE" id="PS51202"/>
    </source>
</evidence>